<dbReference type="EMBL" id="CP066077">
    <property type="protein sequence ID" value="QQC67964.1"/>
    <property type="molecule type" value="Genomic_DNA"/>
</dbReference>
<accession>A0A7T4N9Z2</accession>
<evidence type="ECO:0000313" key="2">
    <source>
        <dbReference type="EMBL" id="QQC67964.1"/>
    </source>
</evidence>
<sequence>MLKWIANWVMHNAPTPEKQAEKALRELRLELFQAEQRILDAQMQADYYRSRIAFCEDVIKNGIEQVTDQRKDDHDTPQMLRPGIKLAAASRARVLSR</sequence>
<organism evidence="2 3">
    <name type="scientific">Paraburkholderia ginsengisoli</name>
    <dbReference type="NCBI Taxonomy" id="311231"/>
    <lineage>
        <taxon>Bacteria</taxon>
        <taxon>Pseudomonadati</taxon>
        <taxon>Pseudomonadota</taxon>
        <taxon>Betaproteobacteria</taxon>
        <taxon>Burkholderiales</taxon>
        <taxon>Burkholderiaceae</taxon>
        <taxon>Paraburkholderia</taxon>
    </lineage>
</organism>
<dbReference type="RefSeq" id="WP_198488140.1">
    <property type="nucleotide sequence ID" value="NZ_CP066077.1"/>
</dbReference>
<evidence type="ECO:0000313" key="3">
    <source>
        <dbReference type="Proteomes" id="UP000595610"/>
    </source>
</evidence>
<evidence type="ECO:0000256" key="1">
    <source>
        <dbReference type="SAM" id="Coils"/>
    </source>
</evidence>
<dbReference type="KEGG" id="pgis:I6I06_28725"/>
<reference evidence="2 3" key="1">
    <citation type="submission" date="2020-12" db="EMBL/GenBank/DDBJ databases">
        <title>FDA dAtabase for Regulatory Grade micrObial Sequences (FDA-ARGOS): Supporting development and validation of Infectious Disease Dx tests.</title>
        <authorList>
            <person name="Nelson B."/>
            <person name="Plummer A."/>
            <person name="Tallon L."/>
            <person name="Sadzewicz L."/>
            <person name="Zhao X."/>
            <person name="Boylan J."/>
            <person name="Ott S."/>
            <person name="Bowen H."/>
            <person name="Vavikolanu K."/>
            <person name="Mehta A."/>
            <person name="Aluvathingal J."/>
            <person name="Nadendla S."/>
            <person name="Myers T."/>
            <person name="Yan Y."/>
            <person name="Sichtig H."/>
        </authorList>
    </citation>
    <scope>NUCLEOTIDE SEQUENCE [LARGE SCALE GENOMIC DNA]</scope>
    <source>
        <strain evidence="2 3">FDAARGOS_1049</strain>
        <plasmid evidence="2 3">unnamed</plasmid>
    </source>
</reference>
<feature type="coiled-coil region" evidence="1">
    <location>
        <begin position="17"/>
        <end position="44"/>
    </location>
</feature>
<name>A0A7T4N9Z2_9BURK</name>
<dbReference type="Proteomes" id="UP000595610">
    <property type="component" value="Plasmid unnamed"/>
</dbReference>
<dbReference type="AlphaFoldDB" id="A0A7T4N9Z2"/>
<keyword evidence="1" id="KW-0175">Coiled coil</keyword>
<geneLocation type="plasmid" evidence="2 3">
    <name>unnamed</name>
</geneLocation>
<proteinExistence type="predicted"/>
<gene>
    <name evidence="2" type="ORF">I6I06_28725</name>
</gene>
<protein>
    <submittedName>
        <fullName evidence="2">Uncharacterized protein</fullName>
    </submittedName>
</protein>
<keyword evidence="2" id="KW-0614">Plasmid</keyword>
<keyword evidence="3" id="KW-1185">Reference proteome</keyword>